<reference evidence="2 3" key="1">
    <citation type="submission" date="2017-01" db="EMBL/GenBank/DDBJ databases">
        <authorList>
            <consortium name="Urmite Genomes"/>
        </authorList>
    </citation>
    <scope>NUCLEOTIDE SEQUENCE [LARGE SCALE GENOMIC DNA]</scope>
    <source>
        <strain evidence="2 3">AB308</strain>
    </source>
</reference>
<dbReference type="GO" id="GO:0046872">
    <property type="term" value="F:metal ion binding"/>
    <property type="evidence" value="ECO:0007669"/>
    <property type="project" value="InterPro"/>
</dbReference>
<dbReference type="EMBL" id="FTRV01000015">
    <property type="protein sequence ID" value="SPM30542.1"/>
    <property type="molecule type" value="Genomic_DNA"/>
</dbReference>
<dbReference type="Proteomes" id="UP000241595">
    <property type="component" value="Unassembled WGS sequence"/>
</dbReference>
<evidence type="ECO:0000313" key="3">
    <source>
        <dbReference type="Proteomes" id="UP000241595"/>
    </source>
</evidence>
<feature type="non-terminal residue" evidence="2">
    <location>
        <position position="1"/>
    </location>
</feature>
<dbReference type="Gene3D" id="1.20.120.450">
    <property type="entry name" value="dinb family like domain"/>
    <property type="match status" value="1"/>
</dbReference>
<accession>A0A2U3NG96</accession>
<dbReference type="InterPro" id="IPR034660">
    <property type="entry name" value="DinB/YfiT-like"/>
</dbReference>
<proteinExistence type="predicted"/>
<dbReference type="InterPro" id="IPR024344">
    <property type="entry name" value="MDMPI_metal-binding"/>
</dbReference>
<name>A0A2U3NG96_9MYCO</name>
<sequence>VTIDRVTALRRERDELVVTCRGLTDAEWLSPSAAAGWTIKDVIAHIGSGCHAPFSREMLLVRRSQDIERTNDILVDRRRGWTPGQVLGEYERWSKVSVRMLAAQSRTPLGRLPARLAELGTFPLALMASALTFDHYVHLRHDIAPVIGRRIQPADANRVAVVIEWMLAVLCNQLRLAEPNWFVQPMTIRLVGPGGGCWVVHPGGRLEVGSVPPAVAEVVSSAINFPHWATTRAHWREHDISILGDHDYATQFLDAVNVI</sequence>
<protein>
    <recommendedName>
        <fullName evidence="1">Mycothiol-dependent maleylpyruvate isomerase metal-binding domain-containing protein</fullName>
    </recommendedName>
</protein>
<gene>
    <name evidence="2" type="ORF">MTAB308_4051</name>
</gene>
<dbReference type="Pfam" id="PF11716">
    <property type="entry name" value="MDMPI_N"/>
    <property type="match status" value="1"/>
</dbReference>
<evidence type="ECO:0000313" key="2">
    <source>
        <dbReference type="EMBL" id="SPM30542.1"/>
    </source>
</evidence>
<keyword evidence="3" id="KW-1185">Reference proteome</keyword>
<evidence type="ECO:0000259" key="1">
    <source>
        <dbReference type="Pfam" id="PF11716"/>
    </source>
</evidence>
<dbReference type="SUPFAM" id="SSF109854">
    <property type="entry name" value="DinB/YfiT-like putative metalloenzymes"/>
    <property type="match status" value="1"/>
</dbReference>
<feature type="domain" description="Mycothiol-dependent maleylpyruvate isomerase metal-binding" evidence="1">
    <location>
        <begin position="9"/>
        <end position="138"/>
    </location>
</feature>
<organism evidence="2 3">
    <name type="scientific">Mycobacterium terramassiliense</name>
    <dbReference type="NCBI Taxonomy" id="1841859"/>
    <lineage>
        <taxon>Bacteria</taxon>
        <taxon>Bacillati</taxon>
        <taxon>Actinomycetota</taxon>
        <taxon>Actinomycetes</taxon>
        <taxon>Mycobacteriales</taxon>
        <taxon>Mycobacteriaceae</taxon>
        <taxon>Mycobacterium</taxon>
    </lineage>
</organism>
<dbReference type="AlphaFoldDB" id="A0A2U3NG96"/>